<evidence type="ECO:0000313" key="3">
    <source>
        <dbReference type="EMBL" id="MBB1086862.1"/>
    </source>
</evidence>
<feature type="transmembrane region" description="Helical" evidence="1">
    <location>
        <begin position="37"/>
        <end position="59"/>
    </location>
</feature>
<evidence type="ECO:0000313" key="5">
    <source>
        <dbReference type="Proteomes" id="UP000544052"/>
    </source>
</evidence>
<feature type="transmembrane region" description="Helical" evidence="1">
    <location>
        <begin position="71"/>
        <end position="89"/>
    </location>
</feature>
<dbReference type="RefSeq" id="WP_182581715.1">
    <property type="nucleotide sequence ID" value="NZ_JACIUY010000064.1"/>
</dbReference>
<dbReference type="AlphaFoldDB" id="A0A7W3U0V6"/>
<dbReference type="EMBL" id="JACIUZ010000029">
    <property type="protein sequence ID" value="MBB1062951.1"/>
    <property type="molecule type" value="Genomic_DNA"/>
</dbReference>
<keyword evidence="1" id="KW-0812">Transmembrane</keyword>
<keyword evidence="5" id="KW-1185">Reference proteome</keyword>
<gene>
    <name evidence="3" type="ORF">H5R63_08750</name>
    <name evidence="2" type="ORF">H5R64_04010</name>
</gene>
<proteinExistence type="predicted"/>
<name>A0A7W3U0V6_9LACO</name>
<protein>
    <submittedName>
        <fullName evidence="3">Uncharacterized protein</fullName>
    </submittedName>
</protein>
<evidence type="ECO:0000313" key="4">
    <source>
        <dbReference type="Proteomes" id="UP000518255"/>
    </source>
</evidence>
<organism evidence="3 4">
    <name type="scientific">Limosilactobacillus fastidiosus</name>
    <dbReference type="NCBI Taxonomy" id="2759855"/>
    <lineage>
        <taxon>Bacteria</taxon>
        <taxon>Bacillati</taxon>
        <taxon>Bacillota</taxon>
        <taxon>Bacilli</taxon>
        <taxon>Lactobacillales</taxon>
        <taxon>Lactobacillaceae</taxon>
        <taxon>Limosilactobacillus</taxon>
    </lineage>
</organism>
<accession>A0A7W3U0V6</accession>
<sequence length="117" mass="13214">MKYTKIIVGIIMIILAIVIFLQALFTAATNPDASARIFSMTAEIGIAVLYLASGILYLCTFRLDNMVGDSICLGMMILSWIVAMLMFKIYLFLQLWGWLALIIGIGFFVWHLIENRD</sequence>
<feature type="transmembrane region" description="Helical" evidence="1">
    <location>
        <begin position="95"/>
        <end position="113"/>
    </location>
</feature>
<evidence type="ECO:0000256" key="1">
    <source>
        <dbReference type="SAM" id="Phobius"/>
    </source>
</evidence>
<keyword evidence="1" id="KW-0472">Membrane</keyword>
<reference evidence="4 5" key="1">
    <citation type="submission" date="2020-07" db="EMBL/GenBank/DDBJ databases">
        <title>Description of Limosilactobacillus balticus sp. nov., Limosilactobacillus agrestis sp. nov., Limosilactobacillus albertensis sp. nov., Limosilactobacillus rudii sp. nov., Limosilactobacillus fastidiosus sp. nov., five novel Limosilactobacillus species isolated from the vertebrate gastrointestinal tract, and proposal of 6 subspecies of Limosilactobacillus reuteri adapted to the gastrointestinal tract of specific vertebrate hosts.</title>
        <authorList>
            <person name="Li F."/>
            <person name="Cheng C."/>
            <person name="Zheng J."/>
            <person name="Quevedo R.M."/>
            <person name="Li J."/>
            <person name="Roos S."/>
            <person name="Gaenzle M.G."/>
            <person name="Walter J."/>
        </authorList>
    </citation>
    <scope>NUCLEOTIDE SEQUENCE [LARGE SCALE GENOMIC DNA]</scope>
    <source>
        <strain evidence="3 4">WF-MA3-C</strain>
        <strain evidence="2 5">WF-MO7-1</strain>
    </source>
</reference>
<dbReference type="Proteomes" id="UP000518255">
    <property type="component" value="Unassembled WGS sequence"/>
</dbReference>
<keyword evidence="1" id="KW-1133">Transmembrane helix</keyword>
<dbReference type="Proteomes" id="UP000544052">
    <property type="component" value="Unassembled WGS sequence"/>
</dbReference>
<evidence type="ECO:0000313" key="2">
    <source>
        <dbReference type="EMBL" id="MBB1062951.1"/>
    </source>
</evidence>
<dbReference type="EMBL" id="JACIUY010000064">
    <property type="protein sequence ID" value="MBB1086862.1"/>
    <property type="molecule type" value="Genomic_DNA"/>
</dbReference>
<comment type="caution">
    <text evidence="3">The sequence shown here is derived from an EMBL/GenBank/DDBJ whole genome shotgun (WGS) entry which is preliminary data.</text>
</comment>
<feature type="transmembrane region" description="Helical" evidence="1">
    <location>
        <begin position="7"/>
        <end position="25"/>
    </location>
</feature>